<accession>A0A2P2Q658</accession>
<evidence type="ECO:0008006" key="4">
    <source>
        <dbReference type="Google" id="ProtNLM"/>
    </source>
</evidence>
<dbReference type="InterPro" id="IPR002885">
    <property type="entry name" value="PPR_rpt"/>
</dbReference>
<dbReference type="GO" id="GO:0003723">
    <property type="term" value="F:RNA binding"/>
    <property type="evidence" value="ECO:0007669"/>
    <property type="project" value="InterPro"/>
</dbReference>
<evidence type="ECO:0000256" key="1">
    <source>
        <dbReference type="ARBA" id="ARBA00022737"/>
    </source>
</evidence>
<dbReference type="GO" id="GO:0009451">
    <property type="term" value="P:RNA modification"/>
    <property type="evidence" value="ECO:0007669"/>
    <property type="project" value="InterPro"/>
</dbReference>
<name>A0A2P2Q658_RHIMU</name>
<evidence type="ECO:0000256" key="2">
    <source>
        <dbReference type="PROSITE-ProRule" id="PRU00708"/>
    </source>
</evidence>
<dbReference type="Gene3D" id="1.25.40.10">
    <property type="entry name" value="Tetratricopeptide repeat domain"/>
    <property type="match status" value="2"/>
</dbReference>
<dbReference type="Pfam" id="PF13041">
    <property type="entry name" value="PPR_2"/>
    <property type="match status" value="2"/>
</dbReference>
<dbReference type="InterPro" id="IPR046960">
    <property type="entry name" value="PPR_At4g14850-like_plant"/>
</dbReference>
<proteinExistence type="predicted"/>
<keyword evidence="1" id="KW-0677">Repeat</keyword>
<dbReference type="InterPro" id="IPR011990">
    <property type="entry name" value="TPR-like_helical_dom_sf"/>
</dbReference>
<reference evidence="3" key="1">
    <citation type="submission" date="2018-02" db="EMBL/GenBank/DDBJ databases">
        <title>Rhizophora mucronata_Transcriptome.</title>
        <authorList>
            <person name="Meera S.P."/>
            <person name="Sreeshan A."/>
            <person name="Augustine A."/>
        </authorList>
    </citation>
    <scope>NUCLEOTIDE SEQUENCE</scope>
    <source>
        <tissue evidence="3">Leaf</tissue>
    </source>
</reference>
<feature type="repeat" description="PPR" evidence="2">
    <location>
        <begin position="173"/>
        <end position="207"/>
    </location>
</feature>
<dbReference type="PANTHER" id="PTHR47926">
    <property type="entry name" value="PENTATRICOPEPTIDE REPEAT-CONTAINING PROTEIN"/>
    <property type="match status" value="1"/>
</dbReference>
<dbReference type="PANTHER" id="PTHR47926:SF446">
    <property type="entry name" value="PENTACOTRIPEPTIDE-REPEAT REGION OF PRORP DOMAIN-CONTAINING PROTEIN"/>
    <property type="match status" value="1"/>
</dbReference>
<dbReference type="EMBL" id="GGEC01081970">
    <property type="protein sequence ID" value="MBX62454.1"/>
    <property type="molecule type" value="Transcribed_RNA"/>
</dbReference>
<feature type="repeat" description="PPR" evidence="2">
    <location>
        <begin position="72"/>
        <end position="106"/>
    </location>
</feature>
<dbReference type="FunFam" id="1.25.40.10:FF:000682">
    <property type="entry name" value="Pentatricopeptide repeat-containing protein At3g16610"/>
    <property type="match status" value="1"/>
</dbReference>
<evidence type="ECO:0000313" key="3">
    <source>
        <dbReference type="EMBL" id="MBX62454.1"/>
    </source>
</evidence>
<dbReference type="PROSITE" id="PS51375">
    <property type="entry name" value="PPR"/>
    <property type="match status" value="2"/>
</dbReference>
<organism evidence="3">
    <name type="scientific">Rhizophora mucronata</name>
    <name type="common">Asiatic mangrove</name>
    <dbReference type="NCBI Taxonomy" id="61149"/>
    <lineage>
        <taxon>Eukaryota</taxon>
        <taxon>Viridiplantae</taxon>
        <taxon>Streptophyta</taxon>
        <taxon>Embryophyta</taxon>
        <taxon>Tracheophyta</taxon>
        <taxon>Spermatophyta</taxon>
        <taxon>Magnoliopsida</taxon>
        <taxon>eudicotyledons</taxon>
        <taxon>Gunneridae</taxon>
        <taxon>Pentapetalae</taxon>
        <taxon>rosids</taxon>
        <taxon>fabids</taxon>
        <taxon>Malpighiales</taxon>
        <taxon>Rhizophoraceae</taxon>
        <taxon>Rhizophora</taxon>
    </lineage>
</organism>
<protein>
    <recommendedName>
        <fullName evidence="4">Pentatricopeptide repeat-containing protein</fullName>
    </recommendedName>
</protein>
<sequence>MPVFTQTRALQIKSYSLQGLNSIKHIKHVHAALLRLGLNHDSFLLNRLLRYSFEIGETNYPCLVFSQIEETNIILWNTMIRGLVSNNRFKESIDFYHSMRENGFLPNGLTFPFVLKTCVGLLDFQVGSKMHTLVLKMGFNHDVFVDTGLVNFYAGFGHIECAFKVFADVPEKNMETWTPIINEYIRVGKRKEAIDMFRRLLEMGVRPDSFTLVRILSACIQIGDLRSGEW</sequence>
<dbReference type="AlphaFoldDB" id="A0A2P2Q658"/>
<dbReference type="NCBIfam" id="TIGR00756">
    <property type="entry name" value="PPR"/>
    <property type="match status" value="2"/>
</dbReference>